<evidence type="ECO:0000313" key="2">
    <source>
        <dbReference type="EMBL" id="KAG1904075.1"/>
    </source>
</evidence>
<feature type="region of interest" description="Disordered" evidence="1">
    <location>
        <begin position="1"/>
        <end position="71"/>
    </location>
</feature>
<sequence length="146" mass="16529">MWREPTVSELLTMRQHAKNQKQQTPTQQYPPEPPSSPLLSIPDDTPTTHTTPTNTYHNSSSSDSDTNNTHILYSHNYKMTKSARVEQAAPSKLPKLLVGKLMPEVAHDWDNACTTYFMHKTIAATDQVKMVAFGILDAHLHIWYLA</sequence>
<evidence type="ECO:0000256" key="1">
    <source>
        <dbReference type="SAM" id="MobiDB-lite"/>
    </source>
</evidence>
<dbReference type="RefSeq" id="XP_041229650.1">
    <property type="nucleotide sequence ID" value="XM_041366511.1"/>
</dbReference>
<dbReference type="Proteomes" id="UP001195769">
    <property type="component" value="Unassembled WGS sequence"/>
</dbReference>
<dbReference type="GeneID" id="64660809"/>
<gene>
    <name evidence="2" type="ORF">F5891DRAFT_1185033</name>
</gene>
<comment type="caution">
    <text evidence="2">The sequence shown here is derived from an EMBL/GenBank/DDBJ whole genome shotgun (WGS) entry which is preliminary data.</text>
</comment>
<reference evidence="2" key="1">
    <citation type="journal article" date="2020" name="New Phytol.">
        <title>Comparative genomics reveals dynamic genome evolution in host specialist ectomycorrhizal fungi.</title>
        <authorList>
            <person name="Lofgren L.A."/>
            <person name="Nguyen N.H."/>
            <person name="Vilgalys R."/>
            <person name="Ruytinx J."/>
            <person name="Liao H.L."/>
            <person name="Branco S."/>
            <person name="Kuo A."/>
            <person name="LaButti K."/>
            <person name="Lipzen A."/>
            <person name="Andreopoulos W."/>
            <person name="Pangilinan J."/>
            <person name="Riley R."/>
            <person name="Hundley H."/>
            <person name="Na H."/>
            <person name="Barry K."/>
            <person name="Grigoriev I.V."/>
            <person name="Stajich J.E."/>
            <person name="Kennedy P.G."/>
        </authorList>
    </citation>
    <scope>NUCLEOTIDE SEQUENCE</scope>
    <source>
        <strain evidence="2">FC203</strain>
    </source>
</reference>
<feature type="compositionally biased region" description="Low complexity" evidence="1">
    <location>
        <begin position="37"/>
        <end position="70"/>
    </location>
</feature>
<dbReference type="AlphaFoldDB" id="A0AAD4ED52"/>
<proteinExistence type="predicted"/>
<keyword evidence="3" id="KW-1185">Reference proteome</keyword>
<protein>
    <submittedName>
        <fullName evidence="2">Uncharacterized protein</fullName>
    </submittedName>
</protein>
<dbReference type="EMBL" id="JABBWK010000011">
    <property type="protein sequence ID" value="KAG1904075.1"/>
    <property type="molecule type" value="Genomic_DNA"/>
</dbReference>
<organism evidence="2 3">
    <name type="scientific">Suillus fuscotomentosus</name>
    <dbReference type="NCBI Taxonomy" id="1912939"/>
    <lineage>
        <taxon>Eukaryota</taxon>
        <taxon>Fungi</taxon>
        <taxon>Dikarya</taxon>
        <taxon>Basidiomycota</taxon>
        <taxon>Agaricomycotina</taxon>
        <taxon>Agaricomycetes</taxon>
        <taxon>Agaricomycetidae</taxon>
        <taxon>Boletales</taxon>
        <taxon>Suillineae</taxon>
        <taxon>Suillaceae</taxon>
        <taxon>Suillus</taxon>
    </lineage>
</organism>
<accession>A0AAD4ED52</accession>
<evidence type="ECO:0000313" key="3">
    <source>
        <dbReference type="Proteomes" id="UP001195769"/>
    </source>
</evidence>
<name>A0AAD4ED52_9AGAM</name>